<dbReference type="EMBL" id="VAHF01000004">
    <property type="protein sequence ID" value="TXG63620.1"/>
    <property type="molecule type" value="Genomic_DNA"/>
</dbReference>
<dbReference type="PANTHER" id="PTHR31623:SF28">
    <property type="entry name" value="BAHD ACYLTRANSFERASE"/>
    <property type="match status" value="1"/>
</dbReference>
<reference evidence="5" key="1">
    <citation type="journal article" date="2019" name="Gigascience">
        <title>De novo genome assembly of the endangered Acer yangbiense, a plant species with extremely small populations endemic to Yunnan Province, China.</title>
        <authorList>
            <person name="Yang J."/>
            <person name="Wariss H.M."/>
            <person name="Tao L."/>
            <person name="Zhang R."/>
            <person name="Yun Q."/>
            <person name="Hollingsworth P."/>
            <person name="Dao Z."/>
            <person name="Luo G."/>
            <person name="Guo H."/>
            <person name="Ma Y."/>
            <person name="Sun W."/>
        </authorList>
    </citation>
    <scope>NUCLEOTIDE SEQUENCE [LARGE SCALE GENOMIC DNA]</scope>
    <source>
        <strain evidence="5">cv. Malutang</strain>
    </source>
</reference>
<organism evidence="4 5">
    <name type="scientific">Acer yangbiense</name>
    <dbReference type="NCBI Taxonomy" id="1000413"/>
    <lineage>
        <taxon>Eukaryota</taxon>
        <taxon>Viridiplantae</taxon>
        <taxon>Streptophyta</taxon>
        <taxon>Embryophyta</taxon>
        <taxon>Tracheophyta</taxon>
        <taxon>Spermatophyta</taxon>
        <taxon>Magnoliopsida</taxon>
        <taxon>eudicotyledons</taxon>
        <taxon>Gunneridae</taxon>
        <taxon>Pentapetalae</taxon>
        <taxon>rosids</taxon>
        <taxon>malvids</taxon>
        <taxon>Sapindales</taxon>
        <taxon>Sapindaceae</taxon>
        <taxon>Hippocastanoideae</taxon>
        <taxon>Acereae</taxon>
        <taxon>Acer</taxon>
    </lineage>
</organism>
<dbReference type="AlphaFoldDB" id="A0A5C7I327"/>
<evidence type="ECO:0000256" key="3">
    <source>
        <dbReference type="ARBA" id="ARBA00023315"/>
    </source>
</evidence>
<protein>
    <submittedName>
        <fullName evidence="4">Uncharacterized protein</fullName>
    </submittedName>
</protein>
<dbReference type="Gene3D" id="3.30.559.10">
    <property type="entry name" value="Chloramphenicol acetyltransferase-like domain"/>
    <property type="match status" value="1"/>
</dbReference>
<keyword evidence="2" id="KW-0808">Transferase</keyword>
<gene>
    <name evidence="4" type="ORF">EZV62_010614</name>
</gene>
<evidence type="ECO:0000313" key="5">
    <source>
        <dbReference type="Proteomes" id="UP000323000"/>
    </source>
</evidence>
<dbReference type="Proteomes" id="UP000323000">
    <property type="component" value="Chromosome 4"/>
</dbReference>
<sequence>MITITKWFVFNNSKIAALQEKIGDRPTRFEALLALLWGAMIDANIKESNNNIPTPTLQFGALIPVNLRRKLNPALPEQCIGNAITIAMTAWSTKEVRANYNKIVFKARELMSMVDGTSGKMRNFLFGWV</sequence>
<keyword evidence="3" id="KW-0012">Acyltransferase</keyword>
<comment type="similarity">
    <text evidence="1">Belongs to the plant acyltransferase family.</text>
</comment>
<evidence type="ECO:0000256" key="2">
    <source>
        <dbReference type="ARBA" id="ARBA00022679"/>
    </source>
</evidence>
<proteinExistence type="inferred from homology"/>
<comment type="caution">
    <text evidence="4">The sequence shown here is derived from an EMBL/GenBank/DDBJ whole genome shotgun (WGS) entry which is preliminary data.</text>
</comment>
<dbReference type="Pfam" id="PF02458">
    <property type="entry name" value="Transferase"/>
    <property type="match status" value="1"/>
</dbReference>
<dbReference type="PANTHER" id="PTHR31623">
    <property type="entry name" value="F21J9.9"/>
    <property type="match status" value="1"/>
</dbReference>
<dbReference type="GO" id="GO:0016746">
    <property type="term" value="F:acyltransferase activity"/>
    <property type="evidence" value="ECO:0007669"/>
    <property type="project" value="UniProtKB-KW"/>
</dbReference>
<dbReference type="OrthoDB" id="671439at2759"/>
<evidence type="ECO:0000256" key="1">
    <source>
        <dbReference type="ARBA" id="ARBA00009861"/>
    </source>
</evidence>
<evidence type="ECO:0000313" key="4">
    <source>
        <dbReference type="EMBL" id="TXG63620.1"/>
    </source>
</evidence>
<dbReference type="InterPro" id="IPR023213">
    <property type="entry name" value="CAT-like_dom_sf"/>
</dbReference>
<keyword evidence="5" id="KW-1185">Reference proteome</keyword>
<accession>A0A5C7I327</accession>
<name>A0A5C7I327_9ROSI</name>